<comment type="caution">
    <text evidence="2">The sequence shown here is derived from an EMBL/GenBank/DDBJ whole genome shotgun (WGS) entry which is preliminary data.</text>
</comment>
<keyword evidence="3" id="KW-1185">Reference proteome</keyword>
<dbReference type="EMBL" id="SJPN01000005">
    <property type="protein sequence ID" value="TWU00740.1"/>
    <property type="molecule type" value="Genomic_DNA"/>
</dbReference>
<feature type="compositionally biased region" description="Basic and acidic residues" evidence="1">
    <location>
        <begin position="27"/>
        <end position="37"/>
    </location>
</feature>
<evidence type="ECO:0000256" key="1">
    <source>
        <dbReference type="SAM" id="MobiDB-lite"/>
    </source>
</evidence>
<sequence>MVPRGFGSTGANQLLYTWYEGDEMSDDDHSFNSEKNHASRCRGSRSGKANQQCNRADEEPQCSK</sequence>
<feature type="region of interest" description="Disordered" evidence="1">
    <location>
        <begin position="23"/>
        <end position="64"/>
    </location>
</feature>
<name>A0A5C6AM55_9BACT</name>
<evidence type="ECO:0000313" key="3">
    <source>
        <dbReference type="Proteomes" id="UP000320176"/>
    </source>
</evidence>
<gene>
    <name evidence="2" type="ORF">Pla52n_41090</name>
</gene>
<proteinExistence type="predicted"/>
<evidence type="ECO:0000313" key="2">
    <source>
        <dbReference type="EMBL" id="TWU00740.1"/>
    </source>
</evidence>
<reference evidence="2 3" key="1">
    <citation type="submission" date="2019-02" db="EMBL/GenBank/DDBJ databases">
        <title>Deep-cultivation of Planctomycetes and their phenomic and genomic characterization uncovers novel biology.</title>
        <authorList>
            <person name="Wiegand S."/>
            <person name="Jogler M."/>
            <person name="Boedeker C."/>
            <person name="Pinto D."/>
            <person name="Vollmers J."/>
            <person name="Rivas-Marin E."/>
            <person name="Kohn T."/>
            <person name="Peeters S.H."/>
            <person name="Heuer A."/>
            <person name="Rast P."/>
            <person name="Oberbeckmann S."/>
            <person name="Bunk B."/>
            <person name="Jeske O."/>
            <person name="Meyerdierks A."/>
            <person name="Storesund J.E."/>
            <person name="Kallscheuer N."/>
            <person name="Luecker S."/>
            <person name="Lage O.M."/>
            <person name="Pohl T."/>
            <person name="Merkel B.J."/>
            <person name="Hornburger P."/>
            <person name="Mueller R.-W."/>
            <person name="Bruemmer F."/>
            <person name="Labrenz M."/>
            <person name="Spormann A.M."/>
            <person name="Op Den Camp H."/>
            <person name="Overmann J."/>
            <person name="Amann R."/>
            <person name="Jetten M.S.M."/>
            <person name="Mascher T."/>
            <person name="Medema M.H."/>
            <person name="Devos D.P."/>
            <person name="Kaster A.-K."/>
            <person name="Ovreas L."/>
            <person name="Rohde M."/>
            <person name="Galperin M.Y."/>
            <person name="Jogler C."/>
        </authorList>
    </citation>
    <scope>NUCLEOTIDE SEQUENCE [LARGE SCALE GENOMIC DNA]</scope>
    <source>
        <strain evidence="2 3">Pla52n</strain>
    </source>
</reference>
<dbReference type="Proteomes" id="UP000320176">
    <property type="component" value="Unassembled WGS sequence"/>
</dbReference>
<accession>A0A5C6AM55</accession>
<protein>
    <submittedName>
        <fullName evidence="2">Uncharacterized protein</fullName>
    </submittedName>
</protein>
<organism evidence="2 3">
    <name type="scientific">Stieleria varia</name>
    <dbReference type="NCBI Taxonomy" id="2528005"/>
    <lineage>
        <taxon>Bacteria</taxon>
        <taxon>Pseudomonadati</taxon>
        <taxon>Planctomycetota</taxon>
        <taxon>Planctomycetia</taxon>
        <taxon>Pirellulales</taxon>
        <taxon>Pirellulaceae</taxon>
        <taxon>Stieleria</taxon>
    </lineage>
</organism>
<dbReference type="AlphaFoldDB" id="A0A5C6AM55"/>